<feature type="domain" description="3-keto-alpha-glucoside-1,2-lyase/3-keto-2-hydroxy-glucal hydratase" evidence="9">
    <location>
        <begin position="1345"/>
        <end position="1504"/>
    </location>
</feature>
<evidence type="ECO:0000256" key="5">
    <source>
        <dbReference type="ARBA" id="ARBA00022737"/>
    </source>
</evidence>
<evidence type="ECO:0000256" key="8">
    <source>
        <dbReference type="SAM" id="MobiDB-lite"/>
    </source>
</evidence>
<dbReference type="InterPro" id="IPR011049">
    <property type="entry name" value="Serralysin-like_metalloprot_C"/>
</dbReference>
<dbReference type="GO" id="GO:0005509">
    <property type="term" value="F:calcium ion binding"/>
    <property type="evidence" value="ECO:0007669"/>
    <property type="project" value="InterPro"/>
</dbReference>
<dbReference type="GO" id="GO:0016020">
    <property type="term" value="C:membrane"/>
    <property type="evidence" value="ECO:0007669"/>
    <property type="project" value="UniProtKB-SubCell"/>
</dbReference>
<keyword evidence="5" id="KW-0677">Repeat</keyword>
<comment type="caution">
    <text evidence="10">The sequence shown here is derived from an EMBL/GenBank/DDBJ whole genome shotgun (WGS) entry which is preliminary data.</text>
</comment>
<evidence type="ECO:0000256" key="4">
    <source>
        <dbReference type="ARBA" id="ARBA00022656"/>
    </source>
</evidence>
<dbReference type="Gene3D" id="2.150.10.10">
    <property type="entry name" value="Serralysin-like metalloprotease, C-terminal"/>
    <property type="match status" value="5"/>
</dbReference>
<dbReference type="EMBL" id="JACHEU010000004">
    <property type="protein sequence ID" value="MBB6014189.1"/>
    <property type="molecule type" value="Genomic_DNA"/>
</dbReference>
<evidence type="ECO:0000313" key="11">
    <source>
        <dbReference type="Proteomes" id="UP000533306"/>
    </source>
</evidence>
<dbReference type="InterPro" id="IPR050557">
    <property type="entry name" value="RTX_toxin/Mannuronan_C5-epim"/>
</dbReference>
<keyword evidence="4" id="KW-0800">Toxin</keyword>
<dbReference type="InterPro" id="IPR001343">
    <property type="entry name" value="Hemolysn_Ca-bd"/>
</dbReference>
<dbReference type="GO" id="GO:0016787">
    <property type="term" value="F:hydrolase activity"/>
    <property type="evidence" value="ECO:0007669"/>
    <property type="project" value="InterPro"/>
</dbReference>
<dbReference type="Gene3D" id="2.60.120.560">
    <property type="entry name" value="Exo-inulinase, domain 1"/>
    <property type="match status" value="2"/>
</dbReference>
<evidence type="ECO:0000313" key="10">
    <source>
        <dbReference type="EMBL" id="MBB6014189.1"/>
    </source>
</evidence>
<keyword evidence="3" id="KW-0964">Secreted</keyword>
<keyword evidence="7" id="KW-0472">Membrane</keyword>
<feature type="region of interest" description="Disordered" evidence="8">
    <location>
        <begin position="1745"/>
        <end position="1783"/>
    </location>
</feature>
<dbReference type="SUPFAM" id="SSF56300">
    <property type="entry name" value="Metallo-dependent phosphatases"/>
    <property type="match status" value="1"/>
</dbReference>
<proteinExistence type="predicted"/>
<dbReference type="InterPro" id="IPR003995">
    <property type="entry name" value="RTX_toxin_determinant-A"/>
</dbReference>
<dbReference type="InterPro" id="IPR018511">
    <property type="entry name" value="Hemolysin-typ_Ca-bd_CS"/>
</dbReference>
<comment type="subcellular location">
    <subcellularLocation>
        <location evidence="1">Membrane</location>
    </subcellularLocation>
    <subcellularLocation>
        <location evidence="2">Secreted</location>
    </subcellularLocation>
</comment>
<evidence type="ECO:0000259" key="9">
    <source>
        <dbReference type="Pfam" id="PF06439"/>
    </source>
</evidence>
<evidence type="ECO:0000256" key="7">
    <source>
        <dbReference type="ARBA" id="ARBA00023136"/>
    </source>
</evidence>
<dbReference type="RefSeq" id="WP_246374821.1">
    <property type="nucleotide sequence ID" value="NZ_JACHEU010000004.1"/>
</dbReference>
<dbReference type="PANTHER" id="PTHR38340">
    <property type="entry name" value="S-LAYER PROTEIN"/>
    <property type="match status" value="1"/>
</dbReference>
<dbReference type="Proteomes" id="UP000533306">
    <property type="component" value="Unassembled WGS sequence"/>
</dbReference>
<dbReference type="InterPro" id="IPR010496">
    <property type="entry name" value="AL/BT2_dom"/>
</dbReference>
<evidence type="ECO:0000256" key="3">
    <source>
        <dbReference type="ARBA" id="ARBA00022525"/>
    </source>
</evidence>
<dbReference type="Pfam" id="PF00353">
    <property type="entry name" value="HemolysinCabind"/>
    <property type="match status" value="6"/>
</dbReference>
<dbReference type="InterPro" id="IPR013783">
    <property type="entry name" value="Ig-like_fold"/>
</dbReference>
<dbReference type="PROSITE" id="PS00330">
    <property type="entry name" value="HEMOLYSIN_CALCIUM"/>
    <property type="match status" value="7"/>
</dbReference>
<dbReference type="InterPro" id="IPR013320">
    <property type="entry name" value="ConA-like_dom_sf"/>
</dbReference>
<dbReference type="Pfam" id="PF06439">
    <property type="entry name" value="3keto-disac_hyd"/>
    <property type="match status" value="1"/>
</dbReference>
<dbReference type="PRINTS" id="PR01488">
    <property type="entry name" value="RTXTOXINA"/>
</dbReference>
<keyword evidence="11" id="KW-1185">Reference proteome</keyword>
<evidence type="ECO:0000256" key="2">
    <source>
        <dbReference type="ARBA" id="ARBA00004613"/>
    </source>
</evidence>
<dbReference type="GO" id="GO:0090729">
    <property type="term" value="F:toxin activity"/>
    <property type="evidence" value="ECO:0007669"/>
    <property type="project" value="UniProtKB-KW"/>
</dbReference>
<dbReference type="Gene3D" id="3.60.21.10">
    <property type="match status" value="1"/>
</dbReference>
<name>A0A7W9S6D7_9HYPH</name>
<dbReference type="SUPFAM" id="SSF49899">
    <property type="entry name" value="Concanavalin A-like lectins/glucanases"/>
    <property type="match status" value="2"/>
</dbReference>
<accession>A0A7W9S6D7</accession>
<evidence type="ECO:0000256" key="1">
    <source>
        <dbReference type="ARBA" id="ARBA00004370"/>
    </source>
</evidence>
<gene>
    <name evidence="10" type="ORF">HNR59_003583</name>
</gene>
<evidence type="ECO:0000256" key="6">
    <source>
        <dbReference type="ARBA" id="ARBA00023026"/>
    </source>
</evidence>
<protein>
    <submittedName>
        <fullName evidence="10">Ca2+-binding RTX toxin-like protein</fullName>
    </submittedName>
</protein>
<keyword evidence="6" id="KW-0843">Virulence</keyword>
<sequence>MAVISNRILDYIAKRGAEDRVIDLSTVFSGSGLTYTVSSSDPGIADVVIEDGKLVIDYTDALGHTDLKITATDASGHSVTDNVRVRVAGENAYTIAVLPDTQDYTNASRVGTFKTMTQWLVDNKDSLGIQFVTHVGDITTENSTTHWGYAKEALSILDGEIPYGLTLGNHDGVSGNFDSSRINSYFSIEDLKAANGEHFGGAYDQEPTLSNNTYSTFTAPDGTKWMVLNLEFGARADVLRWAGEVIEDHLDHRVILTNHSYMTWAGRHDATGAPLYDEGTGYDYGLGNSKEAASDGETMYRQLVQKYPNVTFTFSGHIFGDGAETLVSYDQFGNPVYQMMVNYQNGVSTEITGNAGQASGSAGGNGAIRLLTIDPETGSIYTSTYFAALDDYMDSVRGDGELDRDGLTGPYRGHQETITGVYLGPPEVPAIAKAGNDQFVSAQEGEEKALVTLEGNLTLNPADDDDLSYVWTDEDDNVVAIGATPSLELDAGQHAFTLTVTDSAGRVSADQVRVVVSNGNTLLVDNFNDGAAEGWGLPGQAVNVSTGAPSDYGIPGLPAGQTAAVIADDFAFVPKATASQGIRVAPAFQLAEGQSTLGSYSIVLDLYVPAYSGGSNYTGLLQIDGGASDADAEMFIRKSGSSAGIGTMQNYQGSFTYDAWHRVAFTFVKNADGSVTIGKYIDGALAGSQTLSASGAARYELDPSKGLTLLADNDGETNNAYISSVLVTDHVFTAAEVASLGGAKAGGIVSTAPSDNSVQFDFNAATAQEPTIGNGVLTVLGGQQVTYDSVADFAIPALPQPAVGSGDGADVTYVPGLTATQGLLLQPAASVPAGTVVKSYTLAYDLLVPSTGGNWFSFLQTDPTNGSDAELFLRKSGSTGGIGINSDYEGSFKYDVWQRVVFTITENAGSVVINKYIDGVKVGDTVMSGSNAGRYAIDLSKGILLFADENGETSPAYVSSFLFTDKVLSDAEVAALGGVTADGILDEQPTPYSVQIDFSKPDFPDVWGNASLVPSQLGTSIGNFVVKGTVHSRVDAEEGQAAPEGRLYQQSDSADNILVWAGQGSQNWSDYVYEATLHATDNDGIGVVFYYTDASNHYRVVLDAETNTRSLIKVQNGTETVLARENGGTPWSRDFQIKVVVVDDQISVFLDNSSLFGEVVDPSPLAAGTVGFYSNNQRSSQFDNVTVNKVALTAHAGDKLRPIDLDGDGKVVVELDGEGSYGLGEIVSYVWTDADGNIVATGEKAEVELSAVKQTLTLTVTDASGRTATDKVTVDAISKDRVMLSENFGGEDFARWTIVDEGEMGGVGPDGKSSQWELRDGALVQLSDIKSRQLTWSGASSSDPWKKGWSPLGDGVNVLRKGTYALYNDEAAKLWKDYAVEATIQTPDNGALGLLFYYQDANNYYKLELDANGDYDRSASNGAGSLFQLIQVKDGVEKYLNQFPAKYTVGEELQLRVEVKDGKIQSYVNGMALFAYAIEDRAQTQGTIGLFSWDSAGVSFDDVVVYDLSGETTQPGGDPILGTAGDDVIAGTAGDDIVYAGAGDDEVRGAAGNDIIYGEAGDDTLYGDEGNDLLIGGEGDDRLFGGAGNDVLRGDAGDDLLDGGEGIDTADYSSDTAGVTVDLSAGEAEGDDAGYDELVSIENVIGGSGNDTLIGDDRDNILVGGAGDDRLYGGAGNDVLIGGEGDDYIDGGEGFDTLDVSAATGPVSVDFSTGRVSGAGIGTDTFVNIEKLRFGSGDDVVTGGNGDDALDGGAGNDTLKGGAGNDTLWGGEGNDDLDGGSGDDIIYGGAGNDAIKGGSGNDRIDGGDGDDVIEAGSGDDVILGGAGNDVIDGGSGNDRIEGGAGDDILSGGSGHDVFVFAAGFGKDTITDFRTMGSSSDVLEFSVDVFADFDAAMAAAEQVGSSTVFTIDADTSLTLKGVQLSTLSNDDFRFV</sequence>
<organism evidence="10 11">
    <name type="scientific">Aquamicrobium lusatiense</name>
    <dbReference type="NCBI Taxonomy" id="89772"/>
    <lineage>
        <taxon>Bacteria</taxon>
        <taxon>Pseudomonadati</taxon>
        <taxon>Pseudomonadota</taxon>
        <taxon>Alphaproteobacteria</taxon>
        <taxon>Hyphomicrobiales</taxon>
        <taxon>Phyllobacteriaceae</taxon>
        <taxon>Aquamicrobium</taxon>
    </lineage>
</organism>
<dbReference type="PANTHER" id="PTHR38340:SF1">
    <property type="entry name" value="S-LAYER PROTEIN"/>
    <property type="match status" value="1"/>
</dbReference>
<dbReference type="GO" id="GO:0005576">
    <property type="term" value="C:extracellular region"/>
    <property type="evidence" value="ECO:0007669"/>
    <property type="project" value="UniProtKB-SubCell"/>
</dbReference>
<reference evidence="10 11" key="1">
    <citation type="submission" date="2020-08" db="EMBL/GenBank/DDBJ databases">
        <title>Genomic Encyclopedia of Type Strains, Phase IV (KMG-IV): sequencing the most valuable type-strain genomes for metagenomic binning, comparative biology and taxonomic classification.</title>
        <authorList>
            <person name="Goeker M."/>
        </authorList>
    </citation>
    <scope>NUCLEOTIDE SEQUENCE [LARGE SCALE GENOMIC DNA]</scope>
    <source>
        <strain evidence="10 11">DSM 11099</strain>
    </source>
</reference>
<dbReference type="Gene3D" id="2.60.40.10">
    <property type="entry name" value="Immunoglobulins"/>
    <property type="match status" value="2"/>
</dbReference>
<dbReference type="SUPFAM" id="SSF51120">
    <property type="entry name" value="beta-Roll"/>
    <property type="match status" value="2"/>
</dbReference>
<dbReference type="InterPro" id="IPR029052">
    <property type="entry name" value="Metallo-depent_PP-like"/>
</dbReference>
<dbReference type="PRINTS" id="PR00313">
    <property type="entry name" value="CABNDNGRPT"/>
</dbReference>